<evidence type="ECO:0000256" key="7">
    <source>
        <dbReference type="SAM" id="MobiDB-lite"/>
    </source>
</evidence>
<dbReference type="PANTHER" id="PTHR11707">
    <property type="entry name" value="L-ASPARAGINASE"/>
    <property type="match status" value="1"/>
</dbReference>
<keyword evidence="4 6" id="KW-0040">ANK repeat</keyword>
<dbReference type="FunFam" id="3.40.50.1170:FF:000003">
    <property type="entry name" value="60 kDa lysophospholipase"/>
    <property type="match status" value="1"/>
</dbReference>
<dbReference type="CDD" id="cd00609">
    <property type="entry name" value="AAT_like"/>
    <property type="match status" value="1"/>
</dbReference>
<proteinExistence type="inferred from homology"/>
<name>A0A1W5DEU6_9LECA</name>
<dbReference type="Pfam" id="PF17763">
    <property type="entry name" value="Asparaginase_C"/>
    <property type="match status" value="1"/>
</dbReference>
<dbReference type="InterPro" id="IPR002110">
    <property type="entry name" value="Ankyrin_rpt"/>
</dbReference>
<feature type="repeat" description="ANK" evidence="6">
    <location>
        <begin position="1069"/>
        <end position="1101"/>
    </location>
</feature>
<sequence>MPLVKPPVTSTSANKSTRTMDSSIVKGNRPAPIDLSHHYSRVTKNRVASNIKQFYKYFIIPGIGNLAGGLPNHNYFPYDTLEASVALPDRFTPTPNKPVDPPTALLSATSLSDNGSSSRVVVPKESGTVDMLRKIDLASALQYGTAQGYPPLYSFLRQFTRENLHPNVPYAGGPEIILTCGATDGFAKAIEALSNTWSEERDWIREREGLLVEEFAYMNAIQAARPRGLNIVPVTIDAEGMKASGKGGLEDVLENWDTNKGKRPHLIYTVTIGQNPTSGTLGVQRRKDIYALCCKYDVIIIEDDPYWFLQYPSANASSLAARGIPTSSDARPGEYNYNTPISSGFPFLDSLVPSYLSVDTEGRVVRLDTFSKTVAPGCRLGWITAQPELCERFLRSTETSTQQPSGFVQSMIAELIMGPQTKNDGGRGGSKDGSGWQVDGWVRWLEGLRGNYERRMQTMCSILEEGKHLVKSGRRQSLSGDWGVVDKVPMYDFVWPLGGMFVWVKMNLQTHPLYKKTTHAKLSHALWVYLTEKPYLVLVSPGTIFSPTQEIAETKGWQFHRICFAAVDEPDVEKCSERFVEGIKSFWGKKSLDDIEESVKRGVDDGCIPINDGDVGGVGGELEIVLEMLDERLCNKMEHECQDHKIPESRVLTIMTGGTICMKKSANGLVPAEGFLQSGMAPRPSFNDGSNPDGIEVITETGTRKMLRSLRTPISAYQRHVRYVVLEFDKLLDSSSIDAKGWTEIAQTIFRNYRLFDGFVVLHGTDSLAYTCSALSFMLQNLGKPVILTGSQAPMLELQNDATDNLLGSLIIAGHFMIPEVCLFFNYKLFRGNRATKISASSFDAFASPNLPPLATITSSRTLVSWELVHRPAHIKPFSIQTDLHTAHVACLRVFPGIKPEMVEAVLKLETLRGLVLESFGSGNTPGGPDGSMTKVIAAAVKRGIVVVNISQCMSGSVTPLYEPAMILSHAGVVPGYDLTSEAALTKLSYLLAMPGITSDEVMKQMSISLRGEHTEHSHHVFEHPSSQLSPPLASLSALGYAVANGQIESVQEILINGSDLLLNEADYSGNTPMHLAATGPNINILRLLLARGASVHLRNKTGRTPLFLAANAVLEEHVALLRDSGAHLHAEELSIAKLHAQQNTSIWEAAGVNNS</sequence>
<dbReference type="InterPro" id="IPR004839">
    <property type="entry name" value="Aminotransferase_I/II_large"/>
</dbReference>
<keyword evidence="2" id="KW-0677">Repeat</keyword>
<reference evidence="12" key="1">
    <citation type="submission" date="2017-03" db="EMBL/GenBank/DDBJ databases">
        <authorList>
            <person name="Sharma R."/>
            <person name="Thines M."/>
        </authorList>
    </citation>
    <scope>NUCLEOTIDE SEQUENCE [LARGE SCALE GENOMIC DNA]</scope>
</reference>
<feature type="compositionally biased region" description="Polar residues" evidence="7">
    <location>
        <begin position="106"/>
        <end position="119"/>
    </location>
</feature>
<dbReference type="AlphaFoldDB" id="A0A1W5DEU6"/>
<dbReference type="PROSITE" id="PS51732">
    <property type="entry name" value="ASN_GLN_ASE_3"/>
    <property type="match status" value="1"/>
</dbReference>
<dbReference type="InterPro" id="IPR027473">
    <property type="entry name" value="L-asparaginase_C"/>
</dbReference>
<feature type="region of interest" description="Disordered" evidence="7">
    <location>
        <begin position="1"/>
        <end position="30"/>
    </location>
</feature>
<dbReference type="InterPro" id="IPR027474">
    <property type="entry name" value="L-asparaginase_N"/>
</dbReference>
<evidence type="ECO:0000313" key="11">
    <source>
        <dbReference type="EMBL" id="SLM41462.1"/>
    </source>
</evidence>
<dbReference type="Proteomes" id="UP000192927">
    <property type="component" value="Unassembled WGS sequence"/>
</dbReference>
<dbReference type="PRINTS" id="PR00139">
    <property type="entry name" value="ASNGLNASE"/>
</dbReference>
<dbReference type="InterPro" id="IPR015424">
    <property type="entry name" value="PyrdxlP-dep_Trfase"/>
</dbReference>
<keyword evidence="11" id="KW-0032">Aminotransferase</keyword>
<dbReference type="PANTHER" id="PTHR11707:SF28">
    <property type="entry name" value="60 KDA LYSOPHOSPHOLIPASE"/>
    <property type="match status" value="1"/>
</dbReference>
<evidence type="ECO:0000259" key="9">
    <source>
        <dbReference type="Pfam" id="PF00710"/>
    </source>
</evidence>
<dbReference type="Gene3D" id="1.25.40.20">
    <property type="entry name" value="Ankyrin repeat-containing domain"/>
    <property type="match status" value="1"/>
</dbReference>
<dbReference type="PROSITE" id="PS50297">
    <property type="entry name" value="ANK_REP_REGION"/>
    <property type="match status" value="1"/>
</dbReference>
<feature type="domain" description="Aminotransferase class I/classII large" evidence="8">
    <location>
        <begin position="198"/>
        <end position="578"/>
    </location>
</feature>
<evidence type="ECO:0000313" key="12">
    <source>
        <dbReference type="Proteomes" id="UP000192927"/>
    </source>
</evidence>
<dbReference type="InterPro" id="IPR037152">
    <property type="entry name" value="L-asparaginase_N_sf"/>
</dbReference>
<dbReference type="PIRSF" id="PIRSF001220">
    <property type="entry name" value="L-ASNase_gatD"/>
    <property type="match status" value="1"/>
</dbReference>
<dbReference type="SUPFAM" id="SSF53774">
    <property type="entry name" value="Glutaminase/Asparaginase"/>
    <property type="match status" value="1"/>
</dbReference>
<dbReference type="GO" id="GO:0008483">
    <property type="term" value="F:transaminase activity"/>
    <property type="evidence" value="ECO:0007669"/>
    <property type="project" value="UniProtKB-KW"/>
</dbReference>
<comment type="similarity">
    <text evidence="5">In the N-terminal section; belongs to the asparaginase 1 family.</text>
</comment>
<dbReference type="SMART" id="SM00870">
    <property type="entry name" value="Asparaginase"/>
    <property type="match status" value="1"/>
</dbReference>
<dbReference type="Gene3D" id="3.40.640.10">
    <property type="entry name" value="Type I PLP-dependent aspartate aminotransferase-like (Major domain)"/>
    <property type="match status" value="1"/>
</dbReference>
<dbReference type="EMBL" id="FWEW01003866">
    <property type="protein sequence ID" value="SLM41462.1"/>
    <property type="molecule type" value="Genomic_DNA"/>
</dbReference>
<dbReference type="GO" id="GO:0004067">
    <property type="term" value="F:asparaginase activity"/>
    <property type="evidence" value="ECO:0007669"/>
    <property type="project" value="UniProtKB-UniRule"/>
</dbReference>
<dbReference type="InterPro" id="IPR036770">
    <property type="entry name" value="Ankyrin_rpt-contain_sf"/>
</dbReference>
<dbReference type="PIRSF" id="PIRSF500176">
    <property type="entry name" value="L_ASNase"/>
    <property type="match status" value="1"/>
</dbReference>
<dbReference type="EC" id="3.5.1.1" evidence="1"/>
<dbReference type="Pfam" id="PF00155">
    <property type="entry name" value="Aminotran_1_2"/>
    <property type="match status" value="1"/>
</dbReference>
<feature type="domain" description="Asparaginase/glutaminase C-terminal" evidence="10">
    <location>
        <begin position="888"/>
        <end position="994"/>
    </location>
</feature>
<keyword evidence="11" id="KW-0808">Transferase</keyword>
<dbReference type="Pfam" id="PF00710">
    <property type="entry name" value="Asparaginase"/>
    <property type="match status" value="1"/>
</dbReference>
<feature type="domain" description="L-asparaginase N-terminal" evidence="9">
    <location>
        <begin position="650"/>
        <end position="867"/>
    </location>
</feature>
<dbReference type="Gene3D" id="3.40.50.1170">
    <property type="entry name" value="L-asparaginase, N-terminal domain"/>
    <property type="match status" value="1"/>
</dbReference>
<dbReference type="Pfam" id="PF12796">
    <property type="entry name" value="Ank_2"/>
    <property type="match status" value="1"/>
</dbReference>
<dbReference type="GO" id="GO:0009066">
    <property type="term" value="P:aspartate family amino acid metabolic process"/>
    <property type="evidence" value="ECO:0007669"/>
    <property type="project" value="UniProtKB-ARBA"/>
</dbReference>
<dbReference type="PROSITE" id="PS50088">
    <property type="entry name" value="ANK_REPEAT"/>
    <property type="match status" value="1"/>
</dbReference>
<evidence type="ECO:0000256" key="4">
    <source>
        <dbReference type="ARBA" id="ARBA00023043"/>
    </source>
</evidence>
<dbReference type="SFLD" id="SFLDS00057">
    <property type="entry name" value="Glutaminase/Asparaginase"/>
    <property type="match status" value="1"/>
</dbReference>
<dbReference type="InterPro" id="IPR015421">
    <property type="entry name" value="PyrdxlP-dep_Trfase_major"/>
</dbReference>
<dbReference type="FunFam" id="1.25.40.20:FF:000284">
    <property type="entry name" value="Lysophospholipase, putative"/>
    <property type="match status" value="1"/>
</dbReference>
<dbReference type="CDD" id="cd08963">
    <property type="entry name" value="L-asparaginase_I"/>
    <property type="match status" value="1"/>
</dbReference>
<evidence type="ECO:0000259" key="8">
    <source>
        <dbReference type="Pfam" id="PF00155"/>
    </source>
</evidence>
<evidence type="ECO:0000256" key="2">
    <source>
        <dbReference type="ARBA" id="ARBA00022737"/>
    </source>
</evidence>
<dbReference type="InterPro" id="IPR040919">
    <property type="entry name" value="Asparaginase_C"/>
</dbReference>
<keyword evidence="12" id="KW-1185">Reference proteome</keyword>
<dbReference type="GO" id="GO:0030170">
    <property type="term" value="F:pyridoxal phosphate binding"/>
    <property type="evidence" value="ECO:0007669"/>
    <property type="project" value="InterPro"/>
</dbReference>
<feature type="compositionally biased region" description="Polar residues" evidence="7">
    <location>
        <begin position="8"/>
        <end position="22"/>
    </location>
</feature>
<evidence type="ECO:0000256" key="6">
    <source>
        <dbReference type="PROSITE-ProRule" id="PRU00023"/>
    </source>
</evidence>
<keyword evidence="3" id="KW-0378">Hydrolase</keyword>
<dbReference type="SUPFAM" id="SSF48403">
    <property type="entry name" value="Ankyrin repeat"/>
    <property type="match status" value="1"/>
</dbReference>
<evidence type="ECO:0000256" key="1">
    <source>
        <dbReference type="ARBA" id="ARBA00012920"/>
    </source>
</evidence>
<evidence type="ECO:0000256" key="5">
    <source>
        <dbReference type="ARBA" id="ARBA00061199"/>
    </source>
</evidence>
<dbReference type="InterPro" id="IPR006034">
    <property type="entry name" value="Asparaginase/glutaminase-like"/>
</dbReference>
<accession>A0A1W5DEU6</accession>
<evidence type="ECO:0000256" key="3">
    <source>
        <dbReference type="ARBA" id="ARBA00022801"/>
    </source>
</evidence>
<dbReference type="InterPro" id="IPR036152">
    <property type="entry name" value="Asp/glu_Ase-like_sf"/>
</dbReference>
<dbReference type="SMART" id="SM00248">
    <property type="entry name" value="ANK"/>
    <property type="match status" value="3"/>
</dbReference>
<organism evidence="11 12">
    <name type="scientific">Lasallia pustulata</name>
    <dbReference type="NCBI Taxonomy" id="136370"/>
    <lineage>
        <taxon>Eukaryota</taxon>
        <taxon>Fungi</taxon>
        <taxon>Dikarya</taxon>
        <taxon>Ascomycota</taxon>
        <taxon>Pezizomycotina</taxon>
        <taxon>Lecanoromycetes</taxon>
        <taxon>OSLEUM clade</taxon>
        <taxon>Umbilicariomycetidae</taxon>
        <taxon>Umbilicariales</taxon>
        <taxon>Umbilicariaceae</taxon>
        <taxon>Lasallia</taxon>
    </lineage>
</organism>
<protein>
    <recommendedName>
        <fullName evidence="1">asparaginase</fullName>
        <ecNumber evidence="1">3.5.1.1</ecNumber>
    </recommendedName>
</protein>
<evidence type="ECO:0000259" key="10">
    <source>
        <dbReference type="Pfam" id="PF17763"/>
    </source>
</evidence>
<dbReference type="SUPFAM" id="SSF53383">
    <property type="entry name" value="PLP-dependent transferases"/>
    <property type="match status" value="1"/>
</dbReference>
<dbReference type="InterPro" id="IPR041725">
    <property type="entry name" value="L-asparaginase_I"/>
</dbReference>
<dbReference type="FunFam" id="3.40.50.40:FF:000001">
    <property type="entry name" value="L-asparaginase 1"/>
    <property type="match status" value="1"/>
</dbReference>
<feature type="region of interest" description="Disordered" evidence="7">
    <location>
        <begin position="96"/>
        <end position="121"/>
    </location>
</feature>
<dbReference type="Gene3D" id="3.40.50.40">
    <property type="match status" value="1"/>
</dbReference>